<evidence type="ECO:0000313" key="6">
    <source>
        <dbReference type="EMBL" id="RZF41950.1"/>
    </source>
</evidence>
<dbReference type="InterPro" id="IPR001548">
    <property type="entry name" value="Peptidase_M2"/>
</dbReference>
<comment type="caution">
    <text evidence="6">The sequence shown here is derived from an EMBL/GenBank/DDBJ whole genome shotgun (WGS) entry which is preliminary data.</text>
</comment>
<dbReference type="GO" id="GO:0008241">
    <property type="term" value="F:peptidyl-dipeptidase activity"/>
    <property type="evidence" value="ECO:0007669"/>
    <property type="project" value="InterPro"/>
</dbReference>
<dbReference type="PANTHER" id="PTHR10514">
    <property type="entry name" value="ANGIOTENSIN-CONVERTING ENZYME"/>
    <property type="match status" value="1"/>
</dbReference>
<dbReference type="Pfam" id="PF01401">
    <property type="entry name" value="Peptidase_M2"/>
    <property type="match status" value="1"/>
</dbReference>
<dbReference type="PANTHER" id="PTHR10514:SF45">
    <property type="entry name" value="ANGIOTENSIN-CONVERTING ENZYME"/>
    <property type="match status" value="1"/>
</dbReference>
<name>A0A482X8Y6_LAOST</name>
<dbReference type="SUPFAM" id="SSF55486">
    <property type="entry name" value="Metalloproteases ('zincins'), catalytic domain"/>
    <property type="match status" value="1"/>
</dbReference>
<dbReference type="GO" id="GO:0005886">
    <property type="term" value="C:plasma membrane"/>
    <property type="evidence" value="ECO:0007669"/>
    <property type="project" value="TreeGrafter"/>
</dbReference>
<dbReference type="PROSITE" id="PS52011">
    <property type="entry name" value="PEPTIDASE_M2"/>
    <property type="match status" value="1"/>
</dbReference>
<dbReference type="STRING" id="195883.A0A482X8Y6"/>
<keyword evidence="7" id="KW-1185">Reference proteome</keyword>
<keyword evidence="2" id="KW-0732">Signal</keyword>
<protein>
    <submittedName>
        <fullName evidence="6">Uncharacterized protein</fullName>
    </submittedName>
</protein>
<evidence type="ECO:0000256" key="2">
    <source>
        <dbReference type="ARBA" id="ARBA00022729"/>
    </source>
</evidence>
<evidence type="ECO:0000256" key="5">
    <source>
        <dbReference type="PROSITE-ProRule" id="PRU01355"/>
    </source>
</evidence>
<evidence type="ECO:0000256" key="4">
    <source>
        <dbReference type="ARBA" id="ARBA00023180"/>
    </source>
</evidence>
<dbReference type="Proteomes" id="UP000291343">
    <property type="component" value="Unassembled WGS sequence"/>
</dbReference>
<organism evidence="6 7">
    <name type="scientific">Laodelphax striatellus</name>
    <name type="common">Small brown planthopper</name>
    <name type="synonym">Delphax striatella</name>
    <dbReference type="NCBI Taxonomy" id="195883"/>
    <lineage>
        <taxon>Eukaryota</taxon>
        <taxon>Metazoa</taxon>
        <taxon>Ecdysozoa</taxon>
        <taxon>Arthropoda</taxon>
        <taxon>Hexapoda</taxon>
        <taxon>Insecta</taxon>
        <taxon>Pterygota</taxon>
        <taxon>Neoptera</taxon>
        <taxon>Paraneoptera</taxon>
        <taxon>Hemiptera</taxon>
        <taxon>Auchenorrhyncha</taxon>
        <taxon>Fulgoroidea</taxon>
        <taxon>Delphacidae</taxon>
        <taxon>Criomorphinae</taxon>
        <taxon>Laodelphax</taxon>
    </lineage>
</organism>
<keyword evidence="4" id="KW-0325">Glycoprotein</keyword>
<comment type="caution">
    <text evidence="5">Lacks conserved residue(s) required for the propagation of feature annotation.</text>
</comment>
<proteinExistence type="inferred from homology"/>
<dbReference type="OrthoDB" id="10029630at2759"/>
<gene>
    <name evidence="6" type="ORF">LSTR_LSTR016996</name>
</gene>
<keyword evidence="3" id="KW-1015">Disulfide bond</keyword>
<evidence type="ECO:0000313" key="7">
    <source>
        <dbReference type="Proteomes" id="UP000291343"/>
    </source>
</evidence>
<comment type="similarity">
    <text evidence="1 5">Belongs to the peptidase M2 family.</text>
</comment>
<dbReference type="AlphaFoldDB" id="A0A482X8Y6"/>
<dbReference type="GO" id="GO:0008237">
    <property type="term" value="F:metallopeptidase activity"/>
    <property type="evidence" value="ECO:0007669"/>
    <property type="project" value="InterPro"/>
</dbReference>
<dbReference type="SMR" id="A0A482X8Y6"/>
<accession>A0A482X8Y6</accession>
<evidence type="ECO:0000256" key="3">
    <source>
        <dbReference type="ARBA" id="ARBA00023157"/>
    </source>
</evidence>
<sequence length="68" mass="7810">MSIGSSRKWTEVVKIATRGRASRLDARPMLEYFSPLLLWLRVQNRDERIVGWSSSQEDTGKSNNNNSL</sequence>
<reference evidence="6 7" key="1">
    <citation type="journal article" date="2017" name="Gigascience">
        <title>Genome sequence of the small brown planthopper, Laodelphax striatellus.</title>
        <authorList>
            <person name="Zhu J."/>
            <person name="Jiang F."/>
            <person name="Wang X."/>
            <person name="Yang P."/>
            <person name="Bao Y."/>
            <person name="Zhao W."/>
            <person name="Wang W."/>
            <person name="Lu H."/>
            <person name="Wang Q."/>
            <person name="Cui N."/>
            <person name="Li J."/>
            <person name="Chen X."/>
            <person name="Luo L."/>
            <person name="Yu J."/>
            <person name="Kang L."/>
            <person name="Cui F."/>
        </authorList>
    </citation>
    <scope>NUCLEOTIDE SEQUENCE [LARGE SCALE GENOMIC DNA]</scope>
    <source>
        <strain evidence="6">Lst14</strain>
    </source>
</reference>
<dbReference type="GO" id="GO:0006508">
    <property type="term" value="P:proteolysis"/>
    <property type="evidence" value="ECO:0007669"/>
    <property type="project" value="InterPro"/>
</dbReference>
<dbReference type="EMBL" id="QKKF02015880">
    <property type="protein sequence ID" value="RZF41950.1"/>
    <property type="molecule type" value="Genomic_DNA"/>
</dbReference>
<dbReference type="InParanoid" id="A0A482X8Y6"/>
<evidence type="ECO:0000256" key="1">
    <source>
        <dbReference type="ARBA" id="ARBA00008139"/>
    </source>
</evidence>